<feature type="compositionally biased region" description="Pro residues" evidence="1">
    <location>
        <begin position="609"/>
        <end position="620"/>
    </location>
</feature>
<organism evidence="4">
    <name type="scientific">Chlorella variabilis</name>
    <name type="common">Green alga</name>
    <dbReference type="NCBI Taxonomy" id="554065"/>
    <lineage>
        <taxon>Eukaryota</taxon>
        <taxon>Viridiplantae</taxon>
        <taxon>Chlorophyta</taxon>
        <taxon>core chlorophytes</taxon>
        <taxon>Trebouxiophyceae</taxon>
        <taxon>Chlorellales</taxon>
        <taxon>Chlorellaceae</taxon>
        <taxon>Chlorella clade</taxon>
        <taxon>Chlorella</taxon>
    </lineage>
</organism>
<feature type="domain" description="Protein kinase" evidence="2">
    <location>
        <begin position="710"/>
        <end position="930"/>
    </location>
</feature>
<dbReference type="PROSITE" id="PS00108">
    <property type="entry name" value="PROTEIN_KINASE_ST"/>
    <property type="match status" value="1"/>
</dbReference>
<proteinExistence type="predicted"/>
<dbReference type="Pfam" id="PF00069">
    <property type="entry name" value="Pkinase"/>
    <property type="match status" value="1"/>
</dbReference>
<dbReference type="eggNOG" id="KOG4721">
    <property type="taxonomic scope" value="Eukaryota"/>
</dbReference>
<dbReference type="SMART" id="SM00220">
    <property type="entry name" value="S_TKc"/>
    <property type="match status" value="1"/>
</dbReference>
<dbReference type="SUPFAM" id="SSF56112">
    <property type="entry name" value="Protein kinase-like (PK-like)"/>
    <property type="match status" value="1"/>
</dbReference>
<dbReference type="InterPro" id="IPR051681">
    <property type="entry name" value="Ser/Thr_Kinases-Pseudokinases"/>
</dbReference>
<dbReference type="InterPro" id="IPR000719">
    <property type="entry name" value="Prot_kinase_dom"/>
</dbReference>
<dbReference type="GO" id="GO:0005524">
    <property type="term" value="F:ATP binding"/>
    <property type="evidence" value="ECO:0007669"/>
    <property type="project" value="InterPro"/>
</dbReference>
<feature type="compositionally biased region" description="Low complexity" evidence="1">
    <location>
        <begin position="235"/>
        <end position="250"/>
    </location>
</feature>
<evidence type="ECO:0000313" key="3">
    <source>
        <dbReference type="EMBL" id="EFN55353.1"/>
    </source>
</evidence>
<dbReference type="EMBL" id="GL433845">
    <property type="protein sequence ID" value="EFN55353.1"/>
    <property type="molecule type" value="Genomic_DNA"/>
</dbReference>
<dbReference type="OrthoDB" id="4062651at2759"/>
<feature type="region of interest" description="Disordered" evidence="1">
    <location>
        <begin position="607"/>
        <end position="657"/>
    </location>
</feature>
<dbReference type="AlphaFoldDB" id="E1ZFV8"/>
<feature type="compositionally biased region" description="Low complexity" evidence="1">
    <location>
        <begin position="647"/>
        <end position="657"/>
    </location>
</feature>
<dbReference type="InParanoid" id="E1ZFV8"/>
<feature type="region of interest" description="Disordered" evidence="1">
    <location>
        <begin position="561"/>
        <end position="586"/>
    </location>
</feature>
<name>E1ZFV8_CHLVA</name>
<keyword evidence="4" id="KW-1185">Reference proteome</keyword>
<dbReference type="PROSITE" id="PS50011">
    <property type="entry name" value="PROTEIN_KINASE_DOM"/>
    <property type="match status" value="1"/>
</dbReference>
<dbReference type="KEGG" id="cvr:CHLNCDRAFT_134377"/>
<feature type="region of interest" description="Disordered" evidence="1">
    <location>
        <begin position="147"/>
        <end position="169"/>
    </location>
</feature>
<feature type="region of interest" description="Disordered" evidence="1">
    <location>
        <begin position="419"/>
        <end position="446"/>
    </location>
</feature>
<dbReference type="InterPro" id="IPR008271">
    <property type="entry name" value="Ser/Thr_kinase_AS"/>
</dbReference>
<feature type="compositionally biased region" description="Basic and acidic residues" evidence="1">
    <location>
        <begin position="303"/>
        <end position="315"/>
    </location>
</feature>
<evidence type="ECO:0000256" key="1">
    <source>
        <dbReference type="SAM" id="MobiDB-lite"/>
    </source>
</evidence>
<dbReference type="RefSeq" id="XP_005847455.1">
    <property type="nucleotide sequence ID" value="XM_005847393.1"/>
</dbReference>
<dbReference type="Proteomes" id="UP000008141">
    <property type="component" value="Unassembled WGS sequence"/>
</dbReference>
<feature type="region of interest" description="Disordered" evidence="1">
    <location>
        <begin position="232"/>
        <end position="323"/>
    </location>
</feature>
<evidence type="ECO:0000259" key="2">
    <source>
        <dbReference type="PROSITE" id="PS50011"/>
    </source>
</evidence>
<dbReference type="PANTHER" id="PTHR44329">
    <property type="entry name" value="SERINE/THREONINE-PROTEIN KINASE TNNI3K-RELATED"/>
    <property type="match status" value="1"/>
</dbReference>
<dbReference type="Gene3D" id="1.10.510.10">
    <property type="entry name" value="Transferase(Phosphotransferase) domain 1"/>
    <property type="match status" value="1"/>
</dbReference>
<feature type="region of interest" description="Disordered" evidence="1">
    <location>
        <begin position="187"/>
        <end position="216"/>
    </location>
</feature>
<feature type="region of interest" description="Disordered" evidence="1">
    <location>
        <begin position="485"/>
        <end position="508"/>
    </location>
</feature>
<dbReference type="InterPro" id="IPR011009">
    <property type="entry name" value="Kinase-like_dom_sf"/>
</dbReference>
<evidence type="ECO:0000313" key="4">
    <source>
        <dbReference type="Proteomes" id="UP000008141"/>
    </source>
</evidence>
<sequence>MYNRFCRDWKYGETNRAAATALVGGGGITSVAAAGERDPLLACMHEGAWIGKPTARTPNKVRFFQLSYDGSTLRWGWNKFVRLYYIDDLACDDVALTITLTFPFDAELVLKFRGGLGLGLGDAATYHSWRRALAHLLLMLMAPDAPPPAETLDESGRQRSGPVLLGNTSSRELVGFPGMATLSLMTGSPAAVASPSRRASGDAPMSPGSSARSRRALAQLSSRMIDLGRRLRAASRGQHSSLSLSQSNPESSRRRSEPGGESEAGTNEWDDEAAVGVEPRAASGTLRPKRSPGGTHQEGAADGAERQRLQREQERSLQMQKRQRMAAYLQSIAAAAHPGVPRPQRPPAAAAAAAGAAATAAAGVAAAGAALDSPRAASPGAALALGRVGSGGVRSVSIGVQTDDSELLLRAGSGAYSSIPRRTSSEGYGSRRLQRLREEEEVEPATPAAAALSTAVAPSSDGYDADLAAQYVAAMAAAAGAGAAAAVGSGPAPPSEARRQAPAGGGDEDVASQYMAAMAAAAGAGAVPAAAAAAQQAPGGGGDANVAAQYMAAMAAAAAAGGAAGPPPRSFKWQQEASHAPNSGMSTIDSDLAAQYLMAMQAAAVGSSPIPPHASPPPLAQPRGQADGLSGHTPRATPLQHPPLRRSISSASPNAASPLEQLAYQQQQAASARLASLTPGSLPYSQGVSTVGGGLWQLAAAVDVIDYEELSFGKLLGAGAEGAVYAAWFLESPVAVKKFERAEDSLHEVEMYLQLGSHDNVVALRGLCQHEGSMFLVLEYCPRGTLDVMLHHSAKNPWDPQKLLPLVRSIARGMHYLHSRNILHRDLKPANIFVGHGQMMKIGDFGMARIAATSGEGPPNLRRLTPGTMGTMQYCAPELVNEDMRPQDLVEDCTRLDPYARPSSRDILLRLKSLAAFAERKDKEQGRFSL</sequence>
<gene>
    <name evidence="3" type="ORF">CHLNCDRAFT_134377</name>
</gene>
<dbReference type="GeneID" id="17354812"/>
<feature type="compositionally biased region" description="Polar residues" evidence="1">
    <location>
        <begin position="572"/>
        <end position="586"/>
    </location>
</feature>
<accession>E1ZFV8</accession>
<dbReference type="CDD" id="cd00180">
    <property type="entry name" value="PKc"/>
    <property type="match status" value="1"/>
</dbReference>
<reference evidence="3 4" key="1">
    <citation type="journal article" date="2010" name="Plant Cell">
        <title>The Chlorella variabilis NC64A genome reveals adaptation to photosymbiosis, coevolution with viruses, and cryptic sex.</title>
        <authorList>
            <person name="Blanc G."/>
            <person name="Duncan G."/>
            <person name="Agarkova I."/>
            <person name="Borodovsky M."/>
            <person name="Gurnon J."/>
            <person name="Kuo A."/>
            <person name="Lindquist E."/>
            <person name="Lucas S."/>
            <person name="Pangilinan J."/>
            <person name="Polle J."/>
            <person name="Salamov A."/>
            <person name="Terry A."/>
            <person name="Yamada T."/>
            <person name="Dunigan D.D."/>
            <person name="Grigoriev I.V."/>
            <person name="Claverie J.M."/>
            <person name="Van Etten J.L."/>
        </authorList>
    </citation>
    <scope>NUCLEOTIDE SEQUENCE [LARGE SCALE GENOMIC DNA]</scope>
    <source>
        <strain evidence="3 4">NC64A</strain>
    </source>
</reference>
<feature type="compositionally biased region" description="Low complexity" evidence="1">
    <location>
        <begin position="188"/>
        <end position="216"/>
    </location>
</feature>
<dbReference type="GO" id="GO:0004674">
    <property type="term" value="F:protein serine/threonine kinase activity"/>
    <property type="evidence" value="ECO:0007669"/>
    <property type="project" value="TreeGrafter"/>
</dbReference>
<protein>
    <recommendedName>
        <fullName evidence="2">Protein kinase domain-containing protein</fullName>
    </recommendedName>
</protein>